<keyword evidence="2" id="KW-0472">Membrane</keyword>
<feature type="domain" description="Reverse transcriptase Ty1/copia-type" evidence="3">
    <location>
        <begin position="573"/>
        <end position="651"/>
    </location>
</feature>
<reference evidence="5" key="1">
    <citation type="journal article" date="2022" name="Int. J. Mol. Sci.">
        <title>Draft Genome of Tanacetum Coccineum: Genomic Comparison of Closely Related Tanacetum-Family Plants.</title>
        <authorList>
            <person name="Yamashiro T."/>
            <person name="Shiraishi A."/>
            <person name="Nakayama K."/>
            <person name="Satake H."/>
        </authorList>
    </citation>
    <scope>NUCLEOTIDE SEQUENCE</scope>
</reference>
<feature type="region of interest" description="Disordered" evidence="1">
    <location>
        <begin position="234"/>
        <end position="263"/>
    </location>
</feature>
<dbReference type="PANTHER" id="PTHR34222:SF99">
    <property type="entry name" value="PROTEIN, PUTATIVE-RELATED"/>
    <property type="match status" value="1"/>
</dbReference>
<protein>
    <submittedName>
        <fullName evidence="5">Ribonuclease H-like domain-containing protein</fullName>
    </submittedName>
</protein>
<dbReference type="Proteomes" id="UP001151760">
    <property type="component" value="Unassembled WGS sequence"/>
</dbReference>
<keyword evidence="2" id="KW-0812">Transmembrane</keyword>
<dbReference type="InterPro" id="IPR012337">
    <property type="entry name" value="RNaseH-like_sf"/>
</dbReference>
<feature type="domain" description="GAG-pre-integrase" evidence="4">
    <location>
        <begin position="361"/>
        <end position="408"/>
    </location>
</feature>
<accession>A0ABQ5HT53</accession>
<dbReference type="InterPro" id="IPR025724">
    <property type="entry name" value="GAG-pre-integrase_dom"/>
</dbReference>
<dbReference type="Gene3D" id="3.30.420.10">
    <property type="entry name" value="Ribonuclease H-like superfamily/Ribonuclease H"/>
    <property type="match status" value="1"/>
</dbReference>
<dbReference type="Pfam" id="PF13976">
    <property type="entry name" value="gag_pre-integrs"/>
    <property type="match status" value="1"/>
</dbReference>
<sequence>MAGDDALKPSSSGHSLNFGNPLYLHSNDTGGSPIVTVKLTGTKNYKMDPVKRMIMMLLLLINGICVILLCLLGFLILLSPDLYAGAIYAKSAYELWNDLKETYDKVDGSAVFNLHKNINSLTQSGSSLAEYYNNLNSLWKQFDAMISLPACTCEAAEHYEKHNQLIKLMQFLMGLDDNYLAIRSNILTREPLPLVKAAFAIVSGEESRRNITSNGANKPAATVFAAKFVNKKKANNNNNYNKGSNSNSRGPNPNLNNATSKSPVSLSNEQLTRLMNLLNENGVFSTNANMSGANQHMTVSAKILINVVDISNLSLIVGHLSGTQALITKIRDLKLNNKITLYNVLVVPEYTVSLLSVHKLSRDNKLTLWHQRLGHPANHVLDVLKGSLTVDSQTISEHLCDTCNRAKQTREPFPLSEHKSSKIGELVHLDVWGPYKVTSRDGFSYFLTIVDDFTSAVWIYMLKGKDDVYDSIGNDDSDATSMEETNNTHLEGNSQNEIDFINEFDDSKINSDIEEFPVNNLRRVVNYANIKPDSFYFVTALNESIEPSCYEEVVLDSNWIDAMNSEIEALNDNQTWVITDLPPGRKAIGNKWIHKIKYKSSGDIDRYKARLVVKGCSKKEGVDFDETFSPVVKMSTVRCLIALSVTNNWPLF</sequence>
<keyword evidence="2" id="KW-1133">Transmembrane helix</keyword>
<organism evidence="5 6">
    <name type="scientific">Tanacetum coccineum</name>
    <dbReference type="NCBI Taxonomy" id="301880"/>
    <lineage>
        <taxon>Eukaryota</taxon>
        <taxon>Viridiplantae</taxon>
        <taxon>Streptophyta</taxon>
        <taxon>Embryophyta</taxon>
        <taxon>Tracheophyta</taxon>
        <taxon>Spermatophyta</taxon>
        <taxon>Magnoliopsida</taxon>
        <taxon>eudicotyledons</taxon>
        <taxon>Gunneridae</taxon>
        <taxon>Pentapetalae</taxon>
        <taxon>asterids</taxon>
        <taxon>campanulids</taxon>
        <taxon>Asterales</taxon>
        <taxon>Asteraceae</taxon>
        <taxon>Asteroideae</taxon>
        <taxon>Anthemideae</taxon>
        <taxon>Anthemidinae</taxon>
        <taxon>Tanacetum</taxon>
    </lineage>
</organism>
<dbReference type="PANTHER" id="PTHR34222">
    <property type="entry name" value="GAG_PRE-INTEGRS DOMAIN-CONTAINING PROTEIN"/>
    <property type="match status" value="1"/>
</dbReference>
<dbReference type="InterPro" id="IPR013103">
    <property type="entry name" value="RVT_2"/>
</dbReference>
<name>A0ABQ5HT53_9ASTR</name>
<evidence type="ECO:0000259" key="3">
    <source>
        <dbReference type="Pfam" id="PF07727"/>
    </source>
</evidence>
<comment type="caution">
    <text evidence="5">The sequence shown here is derived from an EMBL/GenBank/DDBJ whole genome shotgun (WGS) entry which is preliminary data.</text>
</comment>
<gene>
    <name evidence="5" type="ORF">Tco_1079848</name>
</gene>
<dbReference type="SUPFAM" id="SSF53098">
    <property type="entry name" value="Ribonuclease H-like"/>
    <property type="match status" value="1"/>
</dbReference>
<evidence type="ECO:0000256" key="1">
    <source>
        <dbReference type="SAM" id="MobiDB-lite"/>
    </source>
</evidence>
<keyword evidence="6" id="KW-1185">Reference proteome</keyword>
<evidence type="ECO:0000256" key="2">
    <source>
        <dbReference type="SAM" id="Phobius"/>
    </source>
</evidence>
<dbReference type="InterPro" id="IPR036397">
    <property type="entry name" value="RNaseH_sf"/>
</dbReference>
<feature type="compositionally biased region" description="Low complexity" evidence="1">
    <location>
        <begin position="235"/>
        <end position="257"/>
    </location>
</feature>
<evidence type="ECO:0000313" key="5">
    <source>
        <dbReference type="EMBL" id="GJT91003.1"/>
    </source>
</evidence>
<dbReference type="Pfam" id="PF07727">
    <property type="entry name" value="RVT_2"/>
    <property type="match status" value="1"/>
</dbReference>
<evidence type="ECO:0000259" key="4">
    <source>
        <dbReference type="Pfam" id="PF13976"/>
    </source>
</evidence>
<feature type="transmembrane region" description="Helical" evidence="2">
    <location>
        <begin position="53"/>
        <end position="78"/>
    </location>
</feature>
<reference evidence="5" key="2">
    <citation type="submission" date="2022-01" db="EMBL/GenBank/DDBJ databases">
        <authorList>
            <person name="Yamashiro T."/>
            <person name="Shiraishi A."/>
            <person name="Satake H."/>
            <person name="Nakayama K."/>
        </authorList>
    </citation>
    <scope>NUCLEOTIDE SEQUENCE</scope>
</reference>
<dbReference type="EMBL" id="BQNB010019978">
    <property type="protein sequence ID" value="GJT91003.1"/>
    <property type="molecule type" value="Genomic_DNA"/>
</dbReference>
<proteinExistence type="predicted"/>
<evidence type="ECO:0000313" key="6">
    <source>
        <dbReference type="Proteomes" id="UP001151760"/>
    </source>
</evidence>